<comment type="caution">
    <text evidence="2">The sequence shown here is derived from an EMBL/GenBank/DDBJ whole genome shotgun (WGS) entry which is preliminary data.</text>
</comment>
<sequence>MDFKLQELKLQLKVKKNGVLQVKKTEHSREYPSKPYASKGTSPDSRFDNTNQAGSTSSFRRVDKLKTDERSETHRYGVTDEVSQVL</sequence>
<gene>
    <name evidence="2" type="ORF">NPIL_30111</name>
</gene>
<evidence type="ECO:0000313" key="3">
    <source>
        <dbReference type="Proteomes" id="UP000887013"/>
    </source>
</evidence>
<accession>A0A8X6PX92</accession>
<protein>
    <submittedName>
        <fullName evidence="2">Uncharacterized protein</fullName>
    </submittedName>
</protein>
<evidence type="ECO:0000256" key="1">
    <source>
        <dbReference type="SAM" id="MobiDB-lite"/>
    </source>
</evidence>
<feature type="compositionally biased region" description="Basic and acidic residues" evidence="1">
    <location>
        <begin position="23"/>
        <end position="32"/>
    </location>
</feature>
<feature type="compositionally biased region" description="Polar residues" evidence="1">
    <location>
        <begin position="39"/>
        <end position="59"/>
    </location>
</feature>
<organism evidence="2 3">
    <name type="scientific">Nephila pilipes</name>
    <name type="common">Giant wood spider</name>
    <name type="synonym">Nephila maculata</name>
    <dbReference type="NCBI Taxonomy" id="299642"/>
    <lineage>
        <taxon>Eukaryota</taxon>
        <taxon>Metazoa</taxon>
        <taxon>Ecdysozoa</taxon>
        <taxon>Arthropoda</taxon>
        <taxon>Chelicerata</taxon>
        <taxon>Arachnida</taxon>
        <taxon>Araneae</taxon>
        <taxon>Araneomorphae</taxon>
        <taxon>Entelegynae</taxon>
        <taxon>Araneoidea</taxon>
        <taxon>Nephilidae</taxon>
        <taxon>Nephila</taxon>
    </lineage>
</organism>
<dbReference type="Proteomes" id="UP000887013">
    <property type="component" value="Unassembled WGS sequence"/>
</dbReference>
<name>A0A8X6PX92_NEPPI</name>
<dbReference type="EMBL" id="BMAW01024656">
    <property type="protein sequence ID" value="GFT88898.1"/>
    <property type="molecule type" value="Genomic_DNA"/>
</dbReference>
<feature type="compositionally biased region" description="Basic and acidic residues" evidence="1">
    <location>
        <begin position="60"/>
        <end position="78"/>
    </location>
</feature>
<dbReference type="AlphaFoldDB" id="A0A8X6PX92"/>
<proteinExistence type="predicted"/>
<keyword evidence="3" id="KW-1185">Reference proteome</keyword>
<reference evidence="2" key="1">
    <citation type="submission" date="2020-08" db="EMBL/GenBank/DDBJ databases">
        <title>Multicomponent nature underlies the extraordinary mechanical properties of spider dragline silk.</title>
        <authorList>
            <person name="Kono N."/>
            <person name="Nakamura H."/>
            <person name="Mori M."/>
            <person name="Yoshida Y."/>
            <person name="Ohtoshi R."/>
            <person name="Malay A.D."/>
            <person name="Moran D.A.P."/>
            <person name="Tomita M."/>
            <person name="Numata K."/>
            <person name="Arakawa K."/>
        </authorList>
    </citation>
    <scope>NUCLEOTIDE SEQUENCE</scope>
</reference>
<evidence type="ECO:0000313" key="2">
    <source>
        <dbReference type="EMBL" id="GFT88898.1"/>
    </source>
</evidence>
<feature type="region of interest" description="Disordered" evidence="1">
    <location>
        <begin position="21"/>
        <end position="86"/>
    </location>
</feature>